<dbReference type="InterPro" id="IPR016161">
    <property type="entry name" value="Ald_DH/histidinol_DH"/>
</dbReference>
<name>A0A5P2QM37_9RHOB</name>
<organism evidence="6 7">
    <name type="scientific">Paracoccus yeei</name>
    <dbReference type="NCBI Taxonomy" id="147645"/>
    <lineage>
        <taxon>Bacteria</taxon>
        <taxon>Pseudomonadati</taxon>
        <taxon>Pseudomonadota</taxon>
        <taxon>Alphaproteobacteria</taxon>
        <taxon>Rhodobacterales</taxon>
        <taxon>Paracoccaceae</taxon>
        <taxon>Paracoccus</taxon>
    </lineage>
</organism>
<evidence type="ECO:0000256" key="4">
    <source>
        <dbReference type="RuleBase" id="RU003345"/>
    </source>
</evidence>
<accession>A0A5P2QM37</accession>
<feature type="active site" evidence="3">
    <location>
        <position position="261"/>
    </location>
</feature>
<dbReference type="SUPFAM" id="SSF53720">
    <property type="entry name" value="ALDH-like"/>
    <property type="match status" value="1"/>
</dbReference>
<dbReference type="InterPro" id="IPR029510">
    <property type="entry name" value="Ald_DH_CS_GLU"/>
</dbReference>
<dbReference type="PROSITE" id="PS00070">
    <property type="entry name" value="ALDEHYDE_DEHYDR_CYS"/>
    <property type="match status" value="1"/>
</dbReference>
<dbReference type="EMBL" id="CP044078">
    <property type="protein sequence ID" value="QEU06556.1"/>
    <property type="molecule type" value="Genomic_DNA"/>
</dbReference>
<dbReference type="NCBIfam" id="TIGR01780">
    <property type="entry name" value="SSADH"/>
    <property type="match status" value="1"/>
</dbReference>
<keyword evidence="6" id="KW-0614">Plasmid</keyword>
<dbReference type="FunFam" id="3.40.605.10:FF:000005">
    <property type="entry name" value="Succinate-semialdehyde dehydrogenase I"/>
    <property type="match status" value="1"/>
</dbReference>
<dbReference type="GO" id="GO:0005829">
    <property type="term" value="C:cytosol"/>
    <property type="evidence" value="ECO:0007669"/>
    <property type="project" value="TreeGrafter"/>
</dbReference>
<dbReference type="PANTHER" id="PTHR43353:SF5">
    <property type="entry name" value="SUCCINATE-SEMIALDEHYDE DEHYDROGENASE, MITOCHONDRIAL"/>
    <property type="match status" value="1"/>
</dbReference>
<geneLocation type="plasmid" evidence="6">
    <name>unnamed1</name>
</geneLocation>
<keyword evidence="2 4" id="KW-0560">Oxidoreductase</keyword>
<evidence type="ECO:0000256" key="1">
    <source>
        <dbReference type="ARBA" id="ARBA00009986"/>
    </source>
</evidence>
<dbReference type="FunFam" id="3.40.309.10:FF:000004">
    <property type="entry name" value="Succinate-semialdehyde dehydrogenase I"/>
    <property type="match status" value="1"/>
</dbReference>
<gene>
    <name evidence="6" type="ORF">FOB51_00315</name>
</gene>
<dbReference type="InterPro" id="IPR015590">
    <property type="entry name" value="Aldehyde_DH_dom"/>
</dbReference>
<dbReference type="InterPro" id="IPR050740">
    <property type="entry name" value="Aldehyde_DH_Superfamily"/>
</dbReference>
<dbReference type="GO" id="GO:0009450">
    <property type="term" value="P:gamma-aminobutyric acid catabolic process"/>
    <property type="evidence" value="ECO:0007669"/>
    <property type="project" value="InterPro"/>
</dbReference>
<dbReference type="Proteomes" id="UP000324507">
    <property type="component" value="Plasmid unnamed1"/>
</dbReference>
<dbReference type="AlphaFoldDB" id="A0A5P2QM37"/>
<dbReference type="Gene3D" id="3.40.605.10">
    <property type="entry name" value="Aldehyde Dehydrogenase, Chain A, domain 1"/>
    <property type="match status" value="1"/>
</dbReference>
<dbReference type="InterPro" id="IPR016163">
    <property type="entry name" value="Ald_DH_C"/>
</dbReference>
<comment type="similarity">
    <text evidence="1 4">Belongs to the aldehyde dehydrogenase family.</text>
</comment>
<evidence type="ECO:0000256" key="2">
    <source>
        <dbReference type="ARBA" id="ARBA00023002"/>
    </source>
</evidence>
<evidence type="ECO:0000256" key="3">
    <source>
        <dbReference type="PROSITE-ProRule" id="PRU10007"/>
    </source>
</evidence>
<proteinExistence type="inferred from homology"/>
<dbReference type="RefSeq" id="WP_150349277.1">
    <property type="nucleotide sequence ID" value="NZ_CP044078.1"/>
</dbReference>
<dbReference type="InterPro" id="IPR016162">
    <property type="entry name" value="Ald_DH_N"/>
</dbReference>
<dbReference type="PANTHER" id="PTHR43353">
    <property type="entry name" value="SUCCINATE-SEMIALDEHYDE DEHYDROGENASE, MITOCHONDRIAL"/>
    <property type="match status" value="1"/>
</dbReference>
<dbReference type="Pfam" id="PF00171">
    <property type="entry name" value="Aldedh"/>
    <property type="match status" value="1"/>
</dbReference>
<reference evidence="6 7" key="1">
    <citation type="submission" date="2019-09" db="EMBL/GenBank/DDBJ databases">
        <title>FDA dAtabase for Regulatory Grade micrObial Sequences (FDA-ARGOS): Supporting development and validation of Infectious Disease Dx tests.</title>
        <authorList>
            <person name="Sciortino C."/>
            <person name="Tallon L."/>
            <person name="Sadzewicz L."/>
            <person name="Vavikolanu K."/>
            <person name="Mehta A."/>
            <person name="Aluvathingal J."/>
            <person name="Nadendla S."/>
            <person name="Nandy P."/>
            <person name="Geyer C."/>
            <person name="Yan Y."/>
            <person name="Sichtig H."/>
        </authorList>
    </citation>
    <scope>NUCLEOTIDE SEQUENCE [LARGE SCALE GENOMIC DNA]</scope>
    <source>
        <strain evidence="6 7">FDAARGOS_643</strain>
        <plasmid evidence="6 7">unnamed1</plasmid>
    </source>
</reference>
<dbReference type="InterPro" id="IPR010102">
    <property type="entry name" value="Succ_semiAld_DH"/>
</dbReference>
<dbReference type="GO" id="GO:0004777">
    <property type="term" value="F:succinate-semialdehyde dehydrogenase (NAD+) activity"/>
    <property type="evidence" value="ECO:0007669"/>
    <property type="project" value="TreeGrafter"/>
</dbReference>
<dbReference type="InterPro" id="IPR016160">
    <property type="entry name" value="Ald_DH_CS_CYS"/>
</dbReference>
<protein>
    <submittedName>
        <fullName evidence="6">NAD-dependent succinate-semialdehyde dehydrogenase</fullName>
    </submittedName>
</protein>
<dbReference type="PROSITE" id="PS00687">
    <property type="entry name" value="ALDEHYDE_DEHYDR_GLU"/>
    <property type="match status" value="1"/>
</dbReference>
<evidence type="ECO:0000313" key="7">
    <source>
        <dbReference type="Proteomes" id="UP000324507"/>
    </source>
</evidence>
<dbReference type="Gene3D" id="3.40.309.10">
    <property type="entry name" value="Aldehyde Dehydrogenase, Chain A, domain 2"/>
    <property type="match status" value="1"/>
</dbReference>
<dbReference type="CDD" id="cd07103">
    <property type="entry name" value="ALDH_F5_SSADH_GabD"/>
    <property type="match status" value="1"/>
</dbReference>
<feature type="domain" description="Aldehyde dehydrogenase" evidence="5">
    <location>
        <begin position="31"/>
        <end position="483"/>
    </location>
</feature>
<evidence type="ECO:0000259" key="5">
    <source>
        <dbReference type="Pfam" id="PF00171"/>
    </source>
</evidence>
<sequence>MLDHNNALGLVDPSLLTGSGFINGMRFKGDRLFKVTNPANGALLAEVADMGVAEMRDAIDAAHAAQKGWAARTGKERAAILRRWHDLIMANQEDLARILTAEMGKPFSEARGEIAYGAAYVEWFAEEAKRVYGDTIPGHMPDKRIVVLKQPVGVVGAITPWNFPNAMLARKIAPALAAGCTMVARPSEFTPLSALALGVLAERSGVPAGVLNIVPGLDAAGMGSELCDNPKVAKITFTGSTRVGKILMRQGAETIKKLSLELGGNAPFIVFDDADLGAAVDGAMAAKFRNAGQTCVCANRIYVQTGIHDAFVERLTARVAALKVGDGESEGVAVGPLINQAALAKVEDHLSDACTHGATVTTGGERHTMGGTFFQPTVLSGMTPAMKIAREETFGPVAPVWRFETEDEAIALANASEFGLAGYFYSRDLSRVWRVAEALEVGMVGVNTGLISTEVAPFGGVKQSGLGREGSHYGIEDYLEIKYMCLSI</sequence>
<evidence type="ECO:0000313" key="6">
    <source>
        <dbReference type="EMBL" id="QEU06556.1"/>
    </source>
</evidence>